<comment type="catalytic activity">
    <reaction evidence="11">
        <text>ATP + H2O = ADP + phosphate + H(+)</text>
        <dbReference type="Rhea" id="RHEA:13065"/>
        <dbReference type="ChEBI" id="CHEBI:15377"/>
        <dbReference type="ChEBI" id="CHEBI:15378"/>
        <dbReference type="ChEBI" id="CHEBI:30616"/>
        <dbReference type="ChEBI" id="CHEBI:43474"/>
        <dbReference type="ChEBI" id="CHEBI:456216"/>
        <dbReference type="EC" id="5.6.2.4"/>
    </reaction>
</comment>
<keyword evidence="6" id="KW-0238">DNA-binding</keyword>
<dbReference type="Gene3D" id="1.10.486.10">
    <property type="entry name" value="PCRA, domain 4"/>
    <property type="match status" value="1"/>
</dbReference>
<dbReference type="PANTHER" id="PTHR11070:SF2">
    <property type="entry name" value="ATP-DEPENDENT DNA HELICASE SRS2"/>
    <property type="match status" value="1"/>
</dbReference>
<reference evidence="15 16" key="1">
    <citation type="journal article" date="2014" name="Genome Biol. Evol.">
        <title>Genome sequence of "Candidatus Walczuchella monophlebidarum" the flavobacterial endosymbiont of Llaveia axin axin (Hemiptera: Coccoidea: Monophlebidae).</title>
        <authorList>
            <person name="Rosas-Perez T."/>
            <person name="Rosenblueth M."/>
            <person name="Rincon-Rosales R."/>
            <person name="Mora J."/>
            <person name="Martinez-Romero E."/>
        </authorList>
    </citation>
    <scope>NUCLEOTIDE SEQUENCE [LARGE SCALE GENOMIC DNA]</scope>
    <source>
        <strain evidence="15">FNIIJ</strain>
    </source>
</reference>
<evidence type="ECO:0000256" key="12">
    <source>
        <dbReference type="PROSITE-ProRule" id="PRU00560"/>
    </source>
</evidence>
<keyword evidence="16" id="KW-1185">Reference proteome</keyword>
<feature type="domain" description="UvrD-like helicase C-terminal" evidence="14">
    <location>
        <begin position="289"/>
        <end position="567"/>
    </location>
</feature>
<dbReference type="GO" id="GO:0000725">
    <property type="term" value="P:recombinational repair"/>
    <property type="evidence" value="ECO:0007669"/>
    <property type="project" value="TreeGrafter"/>
</dbReference>
<evidence type="ECO:0000256" key="10">
    <source>
        <dbReference type="ARBA" id="ARBA00034923"/>
    </source>
</evidence>
<sequence length="648" mass="74988">MKFNYIADLNPIQLKIVTTVTGPIIVIAGAGSGKTRILTYRIAHLMNQGIDPLHILALTFTNKSAREMKQRIAHLTGNINIQNLCIGTFHSVFARILHTEIYRLGYPSDYTIYDQKDAEHVIKKIIEELHLEKCFSKPKTVLSRISRLKNNLITVQNYFDNFTRHSQNANRIGYIYQAYIDRCFKYGAMDFDDILLRTNELFTRFPEVLSKYQEQFKYILVDEYQDTNYSQYLIIRALASRYKNLFVVGDDAQSIYAFRGANIKNIQNFQLDYPYAKIFRLEQNYRSTVHIVQAANNVIACNKEQMSKKNWTNNEKGEKIKFYGALSDKEEGDFVANTLFEIKLQYKLQNKDFAILYRTNAQSRALEESLNKKKIPYKIYGGISFYQRKEIKDLLAYLRILVNPNDEEALLRIINYPPRGIGPSTINKLLVTAKNHGKTLYEVLNNISFYAKEMCIHKRITAKLKEFFVIIKHCSIKLAEGAYATAKEVVKTSDFLSDLCKDNPTEGLSRYENVQEFINSIQASVSERLGYGDNSLSVFLKNIALASDIEKTDDDRVSLMTVHLSKGLEFTIIFIVGMEENLFPSMLSVKNSANLEEERRLFYVALTRAKKQVILSYATTRHRWGGFPSRFIEEIGQERLTRYVHRKN</sequence>
<evidence type="ECO:0000256" key="1">
    <source>
        <dbReference type="ARBA" id="ARBA00009922"/>
    </source>
</evidence>
<keyword evidence="7" id="KW-0413">Isomerase</keyword>
<dbReference type="InterPro" id="IPR027417">
    <property type="entry name" value="P-loop_NTPase"/>
</dbReference>
<name>A0A068DQC0_9FLAO</name>
<evidence type="ECO:0000256" key="4">
    <source>
        <dbReference type="ARBA" id="ARBA00022806"/>
    </source>
</evidence>
<dbReference type="EMBL" id="CP006873">
    <property type="protein sequence ID" value="AID37427.1"/>
    <property type="molecule type" value="Genomic_DNA"/>
</dbReference>
<dbReference type="Gene3D" id="1.10.10.160">
    <property type="match status" value="1"/>
</dbReference>
<evidence type="ECO:0000313" key="16">
    <source>
        <dbReference type="Proteomes" id="UP000027148"/>
    </source>
</evidence>
<organism evidence="15 16">
    <name type="scientific">Candidatus Walczuchella monophlebidarum</name>
    <dbReference type="NCBI Taxonomy" id="1415657"/>
    <lineage>
        <taxon>Bacteria</taxon>
        <taxon>Pseudomonadati</taxon>
        <taxon>Bacteroidota</taxon>
        <taxon>Flavobacteriia</taxon>
        <taxon>Flavobacteriales</taxon>
        <taxon>Candidatus Walczuchella</taxon>
    </lineage>
</organism>
<dbReference type="PROSITE" id="PS51217">
    <property type="entry name" value="UVRD_HELICASE_CTER"/>
    <property type="match status" value="1"/>
</dbReference>
<keyword evidence="5 12" id="KW-0067">ATP-binding</keyword>
<dbReference type="CDD" id="cd18807">
    <property type="entry name" value="SF1_C_UvrD"/>
    <property type="match status" value="1"/>
</dbReference>
<evidence type="ECO:0000259" key="14">
    <source>
        <dbReference type="PROSITE" id="PS51217"/>
    </source>
</evidence>
<dbReference type="InterPro" id="IPR013986">
    <property type="entry name" value="DExx_box_DNA_helicase_dom_sf"/>
</dbReference>
<dbReference type="Pfam" id="PF00580">
    <property type="entry name" value="UvrD-helicase"/>
    <property type="match status" value="1"/>
</dbReference>
<dbReference type="KEGG" id="elv:FNIIJ_143"/>
<dbReference type="Pfam" id="PF13361">
    <property type="entry name" value="UvrD_C"/>
    <property type="match status" value="1"/>
</dbReference>
<dbReference type="GO" id="GO:0005829">
    <property type="term" value="C:cytosol"/>
    <property type="evidence" value="ECO:0007669"/>
    <property type="project" value="TreeGrafter"/>
</dbReference>
<dbReference type="GO" id="GO:0005524">
    <property type="term" value="F:ATP binding"/>
    <property type="evidence" value="ECO:0007669"/>
    <property type="project" value="UniProtKB-UniRule"/>
</dbReference>
<dbReference type="HOGENOM" id="CLU_004585_5_2_10"/>
<keyword evidence="3 12" id="KW-0378">Hydrolase</keyword>
<dbReference type="RefSeq" id="WP_051673242.1">
    <property type="nucleotide sequence ID" value="NZ_CP006873.1"/>
</dbReference>
<keyword evidence="4 12" id="KW-0347">Helicase</keyword>
<proteinExistence type="inferred from homology"/>
<dbReference type="OrthoDB" id="9810135at2"/>
<dbReference type="InterPro" id="IPR014017">
    <property type="entry name" value="DNA_helicase_UvrD-like_C"/>
</dbReference>
<evidence type="ECO:0000256" key="5">
    <source>
        <dbReference type="ARBA" id="ARBA00022840"/>
    </source>
</evidence>
<dbReference type="GO" id="GO:0016887">
    <property type="term" value="F:ATP hydrolysis activity"/>
    <property type="evidence" value="ECO:0007669"/>
    <property type="project" value="RHEA"/>
</dbReference>
<evidence type="ECO:0000256" key="2">
    <source>
        <dbReference type="ARBA" id="ARBA00022741"/>
    </source>
</evidence>
<gene>
    <name evidence="15" type="ORF">FNIIJ_143</name>
</gene>
<comment type="similarity">
    <text evidence="1">Belongs to the helicase family. UvrD subfamily.</text>
</comment>
<dbReference type="EC" id="5.6.2.4" evidence="9"/>
<dbReference type="SUPFAM" id="SSF52540">
    <property type="entry name" value="P-loop containing nucleoside triphosphate hydrolases"/>
    <property type="match status" value="1"/>
</dbReference>
<evidence type="ECO:0000259" key="13">
    <source>
        <dbReference type="PROSITE" id="PS51198"/>
    </source>
</evidence>
<dbReference type="GO" id="GO:0043138">
    <property type="term" value="F:3'-5' DNA helicase activity"/>
    <property type="evidence" value="ECO:0007669"/>
    <property type="project" value="UniProtKB-EC"/>
</dbReference>
<evidence type="ECO:0000256" key="7">
    <source>
        <dbReference type="ARBA" id="ARBA00023235"/>
    </source>
</evidence>
<dbReference type="GO" id="GO:0033202">
    <property type="term" value="C:DNA helicase complex"/>
    <property type="evidence" value="ECO:0007669"/>
    <property type="project" value="TreeGrafter"/>
</dbReference>
<evidence type="ECO:0000313" key="15">
    <source>
        <dbReference type="EMBL" id="AID37427.1"/>
    </source>
</evidence>
<feature type="binding site" evidence="12">
    <location>
        <begin position="28"/>
        <end position="35"/>
    </location>
    <ligand>
        <name>ATP</name>
        <dbReference type="ChEBI" id="CHEBI:30616"/>
    </ligand>
</feature>
<dbReference type="STRING" id="1415657.FNIIJ_143"/>
<evidence type="ECO:0000256" key="3">
    <source>
        <dbReference type="ARBA" id="ARBA00022801"/>
    </source>
</evidence>
<dbReference type="Proteomes" id="UP000027148">
    <property type="component" value="Chromosome"/>
</dbReference>
<keyword evidence="2 12" id="KW-0547">Nucleotide-binding</keyword>
<accession>A0A068DQC0</accession>
<dbReference type="CDD" id="cd17932">
    <property type="entry name" value="DEXQc_UvrD"/>
    <property type="match status" value="1"/>
</dbReference>
<evidence type="ECO:0000256" key="11">
    <source>
        <dbReference type="ARBA" id="ARBA00048988"/>
    </source>
</evidence>
<evidence type="ECO:0000256" key="8">
    <source>
        <dbReference type="ARBA" id="ARBA00034617"/>
    </source>
</evidence>
<dbReference type="GO" id="GO:0003677">
    <property type="term" value="F:DNA binding"/>
    <property type="evidence" value="ECO:0007669"/>
    <property type="project" value="UniProtKB-KW"/>
</dbReference>
<dbReference type="InterPro" id="IPR000212">
    <property type="entry name" value="DNA_helicase_UvrD/REP"/>
</dbReference>
<protein>
    <recommendedName>
        <fullName evidence="9">DNA 3'-5' helicase</fullName>
        <ecNumber evidence="9">5.6.2.4</ecNumber>
    </recommendedName>
    <alternativeName>
        <fullName evidence="10">DNA 3'-5' helicase II</fullName>
    </alternativeName>
</protein>
<dbReference type="AlphaFoldDB" id="A0A068DQC0"/>
<dbReference type="PANTHER" id="PTHR11070">
    <property type="entry name" value="UVRD / RECB / PCRA DNA HELICASE FAMILY MEMBER"/>
    <property type="match status" value="1"/>
</dbReference>
<dbReference type="Gene3D" id="3.40.50.300">
    <property type="entry name" value="P-loop containing nucleotide triphosphate hydrolases"/>
    <property type="match status" value="2"/>
</dbReference>
<dbReference type="InterPro" id="IPR014016">
    <property type="entry name" value="UvrD-like_ATP-bd"/>
</dbReference>
<evidence type="ECO:0000256" key="9">
    <source>
        <dbReference type="ARBA" id="ARBA00034808"/>
    </source>
</evidence>
<dbReference type="PROSITE" id="PS51198">
    <property type="entry name" value="UVRD_HELICASE_ATP_BIND"/>
    <property type="match status" value="1"/>
</dbReference>
<comment type="catalytic activity">
    <reaction evidence="8">
        <text>Couples ATP hydrolysis with the unwinding of duplex DNA by translocating in the 3'-5' direction.</text>
        <dbReference type="EC" id="5.6.2.4"/>
    </reaction>
</comment>
<evidence type="ECO:0000256" key="6">
    <source>
        <dbReference type="ARBA" id="ARBA00023125"/>
    </source>
</evidence>
<feature type="domain" description="UvrD-like helicase ATP-binding" evidence="13">
    <location>
        <begin position="7"/>
        <end position="288"/>
    </location>
</feature>